<comment type="caution">
    <text evidence="1">The sequence shown here is derived from an EMBL/GenBank/DDBJ whole genome shotgun (WGS) entry which is preliminary data.</text>
</comment>
<dbReference type="Proteomes" id="UP000573729">
    <property type="component" value="Unassembled WGS sequence"/>
</dbReference>
<evidence type="ECO:0000313" key="2">
    <source>
        <dbReference type="Proteomes" id="UP000573729"/>
    </source>
</evidence>
<evidence type="ECO:0000313" key="1">
    <source>
        <dbReference type="EMBL" id="MBB4666822.1"/>
    </source>
</evidence>
<accession>A0A7W7BQ87</accession>
<name>A0A7W7BQ87_9MICO</name>
<keyword evidence="2" id="KW-1185">Reference proteome</keyword>
<protein>
    <submittedName>
        <fullName evidence="1">Uncharacterized protein</fullName>
    </submittedName>
</protein>
<dbReference type="AlphaFoldDB" id="A0A7W7BQ87"/>
<dbReference type="EMBL" id="JACHMD010000001">
    <property type="protein sequence ID" value="MBB4666822.1"/>
    <property type="molecule type" value="Genomic_DNA"/>
</dbReference>
<organism evidence="1 2">
    <name type="scientific">Microbacterium marinum</name>
    <dbReference type="NCBI Taxonomy" id="421115"/>
    <lineage>
        <taxon>Bacteria</taxon>
        <taxon>Bacillati</taxon>
        <taxon>Actinomycetota</taxon>
        <taxon>Actinomycetes</taxon>
        <taxon>Micrococcales</taxon>
        <taxon>Microbacteriaceae</taxon>
        <taxon>Microbacterium</taxon>
    </lineage>
</organism>
<reference evidence="1 2" key="1">
    <citation type="submission" date="2020-08" db="EMBL/GenBank/DDBJ databases">
        <title>Sequencing the genomes of 1000 actinobacteria strains.</title>
        <authorList>
            <person name="Klenk H.-P."/>
        </authorList>
    </citation>
    <scope>NUCLEOTIDE SEQUENCE [LARGE SCALE GENOMIC DNA]</scope>
    <source>
        <strain evidence="1 2">DSM 24947</strain>
    </source>
</reference>
<gene>
    <name evidence="1" type="ORF">BKA24_001531</name>
</gene>
<proteinExistence type="predicted"/>
<dbReference type="RefSeq" id="WP_184216711.1">
    <property type="nucleotide sequence ID" value="NZ_JACHMD010000001.1"/>
</dbReference>
<sequence length="228" mass="23467">MTRITTRLALVGGLTLALVAGGGLAVAGVIGALPGGEDKTVIGESRSHDGIGTQTVVLDPVPRAANKIRVELTCLSAGTFEFPANAGSMGCDTDDVGQAGDWASVEIPLADVDGEVTVTASSGERWRVTITFLNAVRMPLGVNANGDSYGVGGGPEGEPDLVAVVADNGHEGYVYAAELADADGTTAGQSFRTPADALEWQERQRGVRHVVPVYLEDGETKIGEYTIG</sequence>